<comment type="similarity">
    <text evidence="1">Belongs to the UPF0434 family.</text>
</comment>
<dbReference type="RefSeq" id="WP_311367955.1">
    <property type="nucleotide sequence ID" value="NZ_JAVRHX010000001.1"/>
</dbReference>
<dbReference type="InterPro" id="IPR005651">
    <property type="entry name" value="Trm112-like"/>
</dbReference>
<evidence type="ECO:0000313" key="3">
    <source>
        <dbReference type="Proteomes" id="UP001253545"/>
    </source>
</evidence>
<dbReference type="EMBL" id="JAVRHX010000001">
    <property type="protein sequence ID" value="MDT0594484.1"/>
    <property type="molecule type" value="Genomic_DNA"/>
</dbReference>
<dbReference type="Gene3D" id="2.20.25.10">
    <property type="match status" value="1"/>
</dbReference>
<dbReference type="Pfam" id="PF03966">
    <property type="entry name" value="Trm112p"/>
    <property type="match status" value="1"/>
</dbReference>
<proteinExistence type="inferred from homology"/>
<evidence type="ECO:0000313" key="2">
    <source>
        <dbReference type="EMBL" id="MDT0594484.1"/>
    </source>
</evidence>
<organism evidence="2 3">
    <name type="scientific">Glaciecola petra</name>
    <dbReference type="NCBI Taxonomy" id="3075602"/>
    <lineage>
        <taxon>Bacteria</taxon>
        <taxon>Pseudomonadati</taxon>
        <taxon>Pseudomonadota</taxon>
        <taxon>Gammaproteobacteria</taxon>
        <taxon>Alteromonadales</taxon>
        <taxon>Alteromonadaceae</taxon>
        <taxon>Glaciecola</taxon>
    </lineage>
</organism>
<accession>A0ABU2ZSB8</accession>
<comment type="caution">
    <text evidence="2">The sequence shown here is derived from an EMBL/GenBank/DDBJ whole genome shotgun (WGS) entry which is preliminary data.</text>
</comment>
<gene>
    <name evidence="2" type="ORF">RM552_06475</name>
</gene>
<keyword evidence="3" id="KW-1185">Reference proteome</keyword>
<protein>
    <recommendedName>
        <fullName evidence="1">UPF0434 protein RM552_06475</fullName>
    </recommendedName>
</protein>
<sequence>MAFDKKLLDIIACPSCKGSLVLGILPDQKEKELVCKFDRLAYAIKENIPVLLENEARELTSEELAELK</sequence>
<dbReference type="SUPFAM" id="SSF158997">
    <property type="entry name" value="Trm112p-like"/>
    <property type="match status" value="1"/>
</dbReference>
<name>A0ABU2ZSB8_9ALTE</name>
<evidence type="ECO:0000256" key="1">
    <source>
        <dbReference type="HAMAP-Rule" id="MF_01187"/>
    </source>
</evidence>
<dbReference type="Proteomes" id="UP001253545">
    <property type="component" value="Unassembled WGS sequence"/>
</dbReference>
<reference evidence="2 3" key="1">
    <citation type="submission" date="2023-09" db="EMBL/GenBank/DDBJ databases">
        <authorList>
            <person name="Rey-Velasco X."/>
        </authorList>
    </citation>
    <scope>NUCLEOTIDE SEQUENCE [LARGE SCALE GENOMIC DNA]</scope>
    <source>
        <strain evidence="2 3">P117</strain>
    </source>
</reference>
<dbReference type="HAMAP" id="MF_01187">
    <property type="entry name" value="UPF0434"/>
    <property type="match status" value="1"/>
</dbReference>